<accession>A0A1F4VFD9</accession>
<evidence type="ECO:0008006" key="3">
    <source>
        <dbReference type="Google" id="ProtNLM"/>
    </source>
</evidence>
<dbReference type="PANTHER" id="PTHR30528:SF0">
    <property type="entry name" value="CYTOPLASMIC PROTEIN"/>
    <property type="match status" value="1"/>
</dbReference>
<gene>
    <name evidence="1" type="ORF">A3A78_00495</name>
</gene>
<dbReference type="PANTHER" id="PTHR30528">
    <property type="entry name" value="CYTOPLASMIC PROTEIN"/>
    <property type="match status" value="1"/>
</dbReference>
<evidence type="ECO:0000313" key="1">
    <source>
        <dbReference type="EMBL" id="OGC55423.1"/>
    </source>
</evidence>
<evidence type="ECO:0000313" key="2">
    <source>
        <dbReference type="Proteomes" id="UP000176504"/>
    </source>
</evidence>
<dbReference type="AlphaFoldDB" id="A0A1F4VFD9"/>
<name>A0A1F4VFD9_UNCKA</name>
<proteinExistence type="predicted"/>
<dbReference type="Pfam" id="PF06224">
    <property type="entry name" value="AlkZ-like"/>
    <property type="match status" value="1"/>
</dbReference>
<dbReference type="Proteomes" id="UP000176504">
    <property type="component" value="Unassembled WGS sequence"/>
</dbReference>
<dbReference type="EMBL" id="MEVI01000002">
    <property type="protein sequence ID" value="OGC55423.1"/>
    <property type="molecule type" value="Genomic_DNA"/>
</dbReference>
<comment type="caution">
    <text evidence="1">The sequence shown here is derived from an EMBL/GenBank/DDBJ whole genome shotgun (WGS) entry which is preliminary data.</text>
</comment>
<sequence>MKAYKISKEKLKNYLIGRSFLNNKAKSILEVLRKIKCIQVDPINVIARSHELALFNRVENFSLKDLNDGLYGKRNLFEYWMQLFSIIPLEYYGYLSARRKARESWHSEYYQKHKREINLTLKFILEKGVVSSKDLKHIPKADSLFSWSNDSSSSSLLEYLWDIGKLMIHHREKNQKYYSLTNDLIDEKNMKKASYEELVGFYFRSAFDYLGIVRKPFLSHRIGYSDNLKLFSILEESCRKGDIVKLEVEGAATTYYATADSLSEIEGSLRGHEGLNILPPLDPLIIDRRVLKDVFDFEYTWEAYVPKDKRKFGYYGMSLLYNGRIVGQIEFRRTKAGKVDLVKLETNEKTKGFKKALGLEIERLEKLISS</sequence>
<organism evidence="1 2">
    <name type="scientific">candidate division WWE3 bacterium RIFCSPLOWO2_01_FULL_41_18</name>
    <dbReference type="NCBI Taxonomy" id="1802625"/>
    <lineage>
        <taxon>Bacteria</taxon>
        <taxon>Katanobacteria</taxon>
    </lineage>
</organism>
<reference evidence="1 2" key="1">
    <citation type="journal article" date="2016" name="Nat. Commun.">
        <title>Thousands of microbial genomes shed light on interconnected biogeochemical processes in an aquifer system.</title>
        <authorList>
            <person name="Anantharaman K."/>
            <person name="Brown C.T."/>
            <person name="Hug L.A."/>
            <person name="Sharon I."/>
            <person name="Castelle C.J."/>
            <person name="Probst A.J."/>
            <person name="Thomas B.C."/>
            <person name="Singh A."/>
            <person name="Wilkins M.J."/>
            <person name="Karaoz U."/>
            <person name="Brodie E.L."/>
            <person name="Williams K.H."/>
            <person name="Hubbard S.S."/>
            <person name="Banfield J.F."/>
        </authorList>
    </citation>
    <scope>NUCLEOTIDE SEQUENCE [LARGE SCALE GENOMIC DNA]</scope>
</reference>
<dbReference type="InterPro" id="IPR009351">
    <property type="entry name" value="AlkZ-like"/>
</dbReference>
<protein>
    <recommendedName>
        <fullName evidence="3">Winged helix-turn-helix domain-containing protein</fullName>
    </recommendedName>
</protein>